<reference evidence="2 3" key="1">
    <citation type="submission" date="2009-01" db="EMBL/GenBank/DDBJ databases">
        <authorList>
            <person name="Fulton L."/>
            <person name="Clifton S."/>
            <person name="Fulton B."/>
            <person name="Xu J."/>
            <person name="Minx P."/>
            <person name="Pepin K.H."/>
            <person name="Johnson M."/>
            <person name="Bhonagiri V."/>
            <person name="Nash W.E."/>
            <person name="Mardis E.R."/>
            <person name="Wilson R.K."/>
        </authorList>
    </citation>
    <scope>NUCLEOTIDE SEQUENCE [LARGE SCALE GENOMIC DNA]</scope>
    <source>
        <strain evidence="2 3">DSM 15981</strain>
    </source>
</reference>
<gene>
    <name evidence="2" type="ORF">CLOSTASPAR_01030</name>
</gene>
<name>C0CVM7_9FIRM</name>
<evidence type="ECO:0000313" key="3">
    <source>
        <dbReference type="Proteomes" id="UP000004756"/>
    </source>
</evidence>
<sequence length="48" mass="5049">MRVAGSSGSGWGGEKMNGVRGYARRSAGVPRRARLNMENSGLPRCSPA</sequence>
<reference evidence="2 3" key="2">
    <citation type="submission" date="2009-02" db="EMBL/GenBank/DDBJ databases">
        <title>Draft genome sequence of Clostridium asparagiforme (DSM 15981).</title>
        <authorList>
            <person name="Sudarsanam P."/>
            <person name="Ley R."/>
            <person name="Guruge J."/>
            <person name="Turnbaugh P.J."/>
            <person name="Mahowald M."/>
            <person name="Liep D."/>
            <person name="Gordon J."/>
        </authorList>
    </citation>
    <scope>NUCLEOTIDE SEQUENCE [LARGE SCALE GENOMIC DNA]</scope>
    <source>
        <strain evidence="2 3">DSM 15981</strain>
    </source>
</reference>
<dbReference type="AlphaFoldDB" id="C0CVM7"/>
<organism evidence="2 3">
    <name type="scientific">[Clostridium] asparagiforme DSM 15981</name>
    <dbReference type="NCBI Taxonomy" id="518636"/>
    <lineage>
        <taxon>Bacteria</taxon>
        <taxon>Bacillati</taxon>
        <taxon>Bacillota</taxon>
        <taxon>Clostridia</taxon>
        <taxon>Lachnospirales</taxon>
        <taxon>Lachnospiraceae</taxon>
        <taxon>Enterocloster</taxon>
    </lineage>
</organism>
<accession>C0CVM7</accession>
<dbReference type="EMBL" id="ACCJ01000046">
    <property type="protein sequence ID" value="EEG56838.1"/>
    <property type="molecule type" value="Genomic_DNA"/>
</dbReference>
<feature type="region of interest" description="Disordered" evidence="1">
    <location>
        <begin position="1"/>
        <end position="48"/>
    </location>
</feature>
<keyword evidence="3" id="KW-1185">Reference proteome</keyword>
<protein>
    <submittedName>
        <fullName evidence="2">Uncharacterized protein</fullName>
    </submittedName>
</protein>
<proteinExistence type="predicted"/>
<dbReference type="HOGENOM" id="CLU_3151072_0_0_9"/>
<comment type="caution">
    <text evidence="2">The sequence shown here is derived from an EMBL/GenBank/DDBJ whole genome shotgun (WGS) entry which is preliminary data.</text>
</comment>
<evidence type="ECO:0000256" key="1">
    <source>
        <dbReference type="SAM" id="MobiDB-lite"/>
    </source>
</evidence>
<dbReference type="Proteomes" id="UP000004756">
    <property type="component" value="Unassembled WGS sequence"/>
</dbReference>
<evidence type="ECO:0000313" key="2">
    <source>
        <dbReference type="EMBL" id="EEG56838.1"/>
    </source>
</evidence>